<evidence type="ECO:0000256" key="3">
    <source>
        <dbReference type="ARBA" id="ARBA00022670"/>
    </source>
</evidence>
<name>A0A285SXR4_9BACL</name>
<keyword evidence="4" id="KW-0378">Hydrolase</keyword>
<keyword evidence="3 7" id="KW-0645">Protease</keyword>
<keyword evidence="8" id="KW-1185">Reference proteome</keyword>
<dbReference type="NCBIfam" id="NF045542">
    <property type="entry name" value="Clp_rel_HeadMat"/>
    <property type="match status" value="1"/>
</dbReference>
<dbReference type="Proteomes" id="UP000219636">
    <property type="component" value="Unassembled WGS sequence"/>
</dbReference>
<dbReference type="GO" id="GO:0051117">
    <property type="term" value="F:ATPase binding"/>
    <property type="evidence" value="ECO:0007669"/>
    <property type="project" value="TreeGrafter"/>
</dbReference>
<gene>
    <name evidence="7" type="ORF">SAMN05880501_10762</name>
</gene>
<dbReference type="OrthoDB" id="9806592at2"/>
<evidence type="ECO:0000313" key="8">
    <source>
        <dbReference type="Proteomes" id="UP000219636"/>
    </source>
</evidence>
<reference evidence="8" key="1">
    <citation type="submission" date="2017-08" db="EMBL/GenBank/DDBJ databases">
        <authorList>
            <person name="Varghese N."/>
            <person name="Submissions S."/>
        </authorList>
    </citation>
    <scope>NUCLEOTIDE SEQUENCE [LARGE SCALE GENOMIC DNA]</scope>
    <source>
        <strain evidence="8">JC22</strain>
    </source>
</reference>
<dbReference type="PRINTS" id="PR00127">
    <property type="entry name" value="CLPPROTEASEP"/>
</dbReference>
<dbReference type="AlphaFoldDB" id="A0A285SXR4"/>
<dbReference type="CDD" id="cd07016">
    <property type="entry name" value="S14_ClpP_1"/>
    <property type="match status" value="1"/>
</dbReference>
<dbReference type="GO" id="GO:0004176">
    <property type="term" value="F:ATP-dependent peptidase activity"/>
    <property type="evidence" value="ECO:0007669"/>
    <property type="project" value="InterPro"/>
</dbReference>
<sequence length="232" mass="25756">MKKIDIKGVIISNDHKQAYDFYEVESTCPNDVIGQLNSGEDVEIVINSGGGNVFSGSEIYTALKEHNGEVITKIPSFAGSSASIIAMAGDKVLMSPTAQMMIHNVSVQNQGDYRTMEHTAEVLKNANETIANAYTIKTGLSHDEILKMMNNETWLSPQKALELGFIDEIMFSDKQQSNLQLVASTYQVAMLPEKLIEQFNKNKVDSLQSNEVDFLLPKLQAQLQLLKLKEIK</sequence>
<proteinExistence type="inferred from homology"/>
<dbReference type="InterPro" id="IPR029045">
    <property type="entry name" value="ClpP/crotonase-like_dom_sf"/>
</dbReference>
<dbReference type="Gene3D" id="3.90.226.10">
    <property type="entry name" value="2-enoyl-CoA Hydratase, Chain A, domain 1"/>
    <property type="match status" value="1"/>
</dbReference>
<dbReference type="EMBL" id="OBMQ01000007">
    <property type="protein sequence ID" value="SOC12850.1"/>
    <property type="molecule type" value="Genomic_DNA"/>
</dbReference>
<dbReference type="GO" id="GO:0009368">
    <property type="term" value="C:endopeptidase Clp complex"/>
    <property type="evidence" value="ECO:0007669"/>
    <property type="project" value="TreeGrafter"/>
</dbReference>
<comment type="similarity">
    <text evidence="1 6">Belongs to the peptidase S14 family.</text>
</comment>
<dbReference type="PANTHER" id="PTHR10381">
    <property type="entry name" value="ATP-DEPENDENT CLP PROTEASE PROTEOLYTIC SUBUNIT"/>
    <property type="match status" value="1"/>
</dbReference>
<evidence type="ECO:0000256" key="6">
    <source>
        <dbReference type="RuleBase" id="RU003567"/>
    </source>
</evidence>
<dbReference type="PANTHER" id="PTHR10381:SF70">
    <property type="entry name" value="ATP-DEPENDENT CLP PROTEASE PROTEOLYTIC SUBUNIT"/>
    <property type="match status" value="1"/>
</dbReference>
<evidence type="ECO:0000313" key="7">
    <source>
        <dbReference type="EMBL" id="SOC12850.1"/>
    </source>
</evidence>
<dbReference type="Pfam" id="PF00574">
    <property type="entry name" value="CLP_protease"/>
    <property type="match status" value="1"/>
</dbReference>
<evidence type="ECO:0000256" key="4">
    <source>
        <dbReference type="ARBA" id="ARBA00022801"/>
    </source>
</evidence>
<evidence type="ECO:0000256" key="5">
    <source>
        <dbReference type="ARBA" id="ARBA00022825"/>
    </source>
</evidence>
<protein>
    <recommendedName>
        <fullName evidence="6">ATP-dependent Clp protease proteolytic subunit</fullName>
    </recommendedName>
</protein>
<dbReference type="InterPro" id="IPR001907">
    <property type="entry name" value="ClpP"/>
</dbReference>
<dbReference type="GO" id="GO:0006515">
    <property type="term" value="P:protein quality control for misfolded or incompletely synthesized proteins"/>
    <property type="evidence" value="ECO:0007669"/>
    <property type="project" value="TreeGrafter"/>
</dbReference>
<accession>A0A285SXR4</accession>
<dbReference type="RefSeq" id="WP_097073801.1">
    <property type="nucleotide sequence ID" value="NZ_OBMQ01000007.1"/>
</dbReference>
<dbReference type="GO" id="GO:0004252">
    <property type="term" value="F:serine-type endopeptidase activity"/>
    <property type="evidence" value="ECO:0007669"/>
    <property type="project" value="InterPro"/>
</dbReference>
<organism evidence="7 8">
    <name type="scientific">Ureibacillus xyleni</name>
    <dbReference type="NCBI Taxonomy" id="614648"/>
    <lineage>
        <taxon>Bacteria</taxon>
        <taxon>Bacillati</taxon>
        <taxon>Bacillota</taxon>
        <taxon>Bacilli</taxon>
        <taxon>Bacillales</taxon>
        <taxon>Caryophanaceae</taxon>
        <taxon>Ureibacillus</taxon>
    </lineage>
</organism>
<evidence type="ECO:0000256" key="1">
    <source>
        <dbReference type="ARBA" id="ARBA00007039"/>
    </source>
</evidence>
<keyword evidence="2" id="KW-0963">Cytoplasm</keyword>
<keyword evidence="5" id="KW-0720">Serine protease</keyword>
<evidence type="ECO:0000256" key="2">
    <source>
        <dbReference type="ARBA" id="ARBA00022490"/>
    </source>
</evidence>
<dbReference type="SUPFAM" id="SSF52096">
    <property type="entry name" value="ClpP/crotonase"/>
    <property type="match status" value="1"/>
</dbReference>
<dbReference type="InterPro" id="IPR023562">
    <property type="entry name" value="ClpP/TepA"/>
</dbReference>